<organism evidence="2 3">
    <name type="scientific">Paraglomus brasilianum</name>
    <dbReference type="NCBI Taxonomy" id="144538"/>
    <lineage>
        <taxon>Eukaryota</taxon>
        <taxon>Fungi</taxon>
        <taxon>Fungi incertae sedis</taxon>
        <taxon>Mucoromycota</taxon>
        <taxon>Glomeromycotina</taxon>
        <taxon>Glomeromycetes</taxon>
        <taxon>Paraglomerales</taxon>
        <taxon>Paraglomeraceae</taxon>
        <taxon>Paraglomus</taxon>
    </lineage>
</organism>
<gene>
    <name evidence="2" type="ORF">PBRASI_LOCUS8288</name>
</gene>
<dbReference type="Proteomes" id="UP000789739">
    <property type="component" value="Unassembled WGS sequence"/>
</dbReference>
<dbReference type="OrthoDB" id="5716115at2759"/>
<evidence type="ECO:0000256" key="1">
    <source>
        <dbReference type="SAM" id="Coils"/>
    </source>
</evidence>
<name>A0A9N9GIP3_9GLOM</name>
<keyword evidence="3" id="KW-1185">Reference proteome</keyword>
<protein>
    <submittedName>
        <fullName evidence="2">1385_t:CDS:1</fullName>
    </submittedName>
</protein>
<proteinExistence type="predicted"/>
<feature type="coiled-coil region" evidence="1">
    <location>
        <begin position="171"/>
        <end position="198"/>
    </location>
</feature>
<dbReference type="AlphaFoldDB" id="A0A9N9GIP3"/>
<evidence type="ECO:0000313" key="2">
    <source>
        <dbReference type="EMBL" id="CAG8613241.1"/>
    </source>
</evidence>
<sequence>MTRIELQQLCKKHGLKEGNKRNIDIIKALRPFASDHTVSSASSSARSVFNREPTRLVSQHKRLRVASPDETETEIGRWLKSKGLVDIVPIFAREGLLRDWQLLERLRFDHIKAMGLSTASCIQLEIALDEKFGRQHTDPRLNISTIASSVSKIEAELSDLRISLGFLKQDIREVKNTVQKSDENITKLESEVDRMNQRPLLRTEEINSITIRLDEYLKKQTATPEEIAKARRLNRLPFITHPF</sequence>
<reference evidence="2" key="1">
    <citation type="submission" date="2021-06" db="EMBL/GenBank/DDBJ databases">
        <authorList>
            <person name="Kallberg Y."/>
            <person name="Tangrot J."/>
            <person name="Rosling A."/>
        </authorList>
    </citation>
    <scope>NUCLEOTIDE SEQUENCE</scope>
    <source>
        <strain evidence="2">BR232B</strain>
    </source>
</reference>
<accession>A0A9N9GIP3</accession>
<keyword evidence="1" id="KW-0175">Coiled coil</keyword>
<evidence type="ECO:0000313" key="3">
    <source>
        <dbReference type="Proteomes" id="UP000789739"/>
    </source>
</evidence>
<dbReference type="EMBL" id="CAJVPI010001447">
    <property type="protein sequence ID" value="CAG8613241.1"/>
    <property type="molecule type" value="Genomic_DNA"/>
</dbReference>
<comment type="caution">
    <text evidence="2">The sequence shown here is derived from an EMBL/GenBank/DDBJ whole genome shotgun (WGS) entry which is preliminary data.</text>
</comment>